<dbReference type="Pfam" id="PF00069">
    <property type="entry name" value="Pkinase"/>
    <property type="match status" value="1"/>
</dbReference>
<organism evidence="5 6">
    <name type="scientific">Teratosphaeria nubilosa</name>
    <dbReference type="NCBI Taxonomy" id="161662"/>
    <lineage>
        <taxon>Eukaryota</taxon>
        <taxon>Fungi</taxon>
        <taxon>Dikarya</taxon>
        <taxon>Ascomycota</taxon>
        <taxon>Pezizomycotina</taxon>
        <taxon>Dothideomycetes</taxon>
        <taxon>Dothideomycetidae</taxon>
        <taxon>Mycosphaerellales</taxon>
        <taxon>Teratosphaeriaceae</taxon>
        <taxon>Teratosphaeria</taxon>
    </lineage>
</organism>
<dbReference type="GO" id="GO:0035556">
    <property type="term" value="P:intracellular signal transduction"/>
    <property type="evidence" value="ECO:0007669"/>
    <property type="project" value="TreeGrafter"/>
</dbReference>
<evidence type="ECO:0000256" key="1">
    <source>
        <dbReference type="ARBA" id="ARBA00022741"/>
    </source>
</evidence>
<keyword evidence="5" id="KW-0808">Transferase</keyword>
<evidence type="ECO:0000259" key="4">
    <source>
        <dbReference type="PROSITE" id="PS50011"/>
    </source>
</evidence>
<evidence type="ECO:0000313" key="6">
    <source>
        <dbReference type="Proteomes" id="UP000799436"/>
    </source>
</evidence>
<keyword evidence="2" id="KW-0067">ATP-binding</keyword>
<evidence type="ECO:0000313" key="5">
    <source>
        <dbReference type="EMBL" id="KAF2773169.1"/>
    </source>
</evidence>
<dbReference type="PANTHER" id="PTHR24346">
    <property type="entry name" value="MAP/MICROTUBULE AFFINITY-REGULATING KINASE"/>
    <property type="match status" value="1"/>
</dbReference>
<reference evidence="5" key="1">
    <citation type="journal article" date="2020" name="Stud. Mycol.">
        <title>101 Dothideomycetes genomes: a test case for predicting lifestyles and emergence of pathogens.</title>
        <authorList>
            <person name="Haridas S."/>
            <person name="Albert R."/>
            <person name="Binder M."/>
            <person name="Bloem J."/>
            <person name="Labutti K."/>
            <person name="Salamov A."/>
            <person name="Andreopoulos B."/>
            <person name="Baker S."/>
            <person name="Barry K."/>
            <person name="Bills G."/>
            <person name="Bluhm B."/>
            <person name="Cannon C."/>
            <person name="Castanera R."/>
            <person name="Culley D."/>
            <person name="Daum C."/>
            <person name="Ezra D."/>
            <person name="Gonzalez J."/>
            <person name="Henrissat B."/>
            <person name="Kuo A."/>
            <person name="Liang C."/>
            <person name="Lipzen A."/>
            <person name="Lutzoni F."/>
            <person name="Magnuson J."/>
            <person name="Mondo S."/>
            <person name="Nolan M."/>
            <person name="Ohm R."/>
            <person name="Pangilinan J."/>
            <person name="Park H.-J."/>
            <person name="Ramirez L."/>
            <person name="Alfaro M."/>
            <person name="Sun H."/>
            <person name="Tritt A."/>
            <person name="Yoshinaga Y."/>
            <person name="Zwiers L.-H."/>
            <person name="Turgeon B."/>
            <person name="Goodwin S."/>
            <person name="Spatafora J."/>
            <person name="Crous P."/>
            <person name="Grigoriev I."/>
        </authorList>
    </citation>
    <scope>NUCLEOTIDE SEQUENCE</scope>
    <source>
        <strain evidence="5">CBS 116005</strain>
    </source>
</reference>
<protein>
    <submittedName>
        <fullName evidence="5">Kinase-like protein</fullName>
    </submittedName>
</protein>
<dbReference type="OrthoDB" id="4062651at2759"/>
<dbReference type="GO" id="GO:0005737">
    <property type="term" value="C:cytoplasm"/>
    <property type="evidence" value="ECO:0007669"/>
    <property type="project" value="TreeGrafter"/>
</dbReference>
<accession>A0A6G1LKS2</accession>
<dbReference type="InterPro" id="IPR000719">
    <property type="entry name" value="Prot_kinase_dom"/>
</dbReference>
<name>A0A6G1LKS2_9PEZI</name>
<dbReference type="Gene3D" id="3.30.200.20">
    <property type="entry name" value="Phosphorylase Kinase, domain 1"/>
    <property type="match status" value="1"/>
</dbReference>
<dbReference type="SUPFAM" id="SSF56112">
    <property type="entry name" value="Protein kinase-like (PK-like)"/>
    <property type="match status" value="1"/>
</dbReference>
<dbReference type="GO" id="GO:0004674">
    <property type="term" value="F:protein serine/threonine kinase activity"/>
    <property type="evidence" value="ECO:0007669"/>
    <property type="project" value="TreeGrafter"/>
</dbReference>
<keyword evidence="6" id="KW-1185">Reference proteome</keyword>
<dbReference type="GO" id="GO:0000226">
    <property type="term" value="P:microtubule cytoskeleton organization"/>
    <property type="evidence" value="ECO:0007669"/>
    <property type="project" value="TreeGrafter"/>
</dbReference>
<evidence type="ECO:0000256" key="2">
    <source>
        <dbReference type="ARBA" id="ARBA00022840"/>
    </source>
</evidence>
<feature type="region of interest" description="Disordered" evidence="3">
    <location>
        <begin position="1"/>
        <end position="35"/>
    </location>
</feature>
<proteinExistence type="predicted"/>
<dbReference type="PANTHER" id="PTHR24346:SF76">
    <property type="entry name" value="NON-SPECIFIC SERINE_THREONINE PROTEIN KINASE"/>
    <property type="match status" value="1"/>
</dbReference>
<dbReference type="EMBL" id="ML995812">
    <property type="protein sequence ID" value="KAF2773169.1"/>
    <property type="molecule type" value="Genomic_DNA"/>
</dbReference>
<dbReference type="PROSITE" id="PS50011">
    <property type="entry name" value="PROTEIN_KINASE_DOM"/>
    <property type="match status" value="1"/>
</dbReference>
<dbReference type="AlphaFoldDB" id="A0A6G1LKS2"/>
<dbReference type="SMART" id="SM00220">
    <property type="entry name" value="S_TKc"/>
    <property type="match status" value="1"/>
</dbReference>
<dbReference type="InterPro" id="IPR008271">
    <property type="entry name" value="Ser/Thr_kinase_AS"/>
</dbReference>
<evidence type="ECO:0000256" key="3">
    <source>
        <dbReference type="SAM" id="MobiDB-lite"/>
    </source>
</evidence>
<sequence length="351" mass="38421">MSANASASPAAQFLSSFSRNGDAEPAPDLLPDDEGQEFEIDGERYVIGKKLNQGGFGVIKEAHSITAHGARISLAVKIVRKSIPDRPATENEQAQEALEHEVSVWRHLDHRHVLRLRSVFSNDFATFCLMDLNVGGTLLDAVRKAKRSSISENSGRRGIDVRLAKKYAFQLASALRYLHQDVRVCHRDVKLENCLLDMTVPNAARDGGLLRLCDFGLADFLDSDTSNTNAPSHASIIGTLQYASPRGLSVDRKLYETPGDVWAFGVVVYALCTGDMPFRGGMDAQIVQAIMSEPWPENALKQAAQGSGDEVVIDLVKGCLEKDINDRLTIGEALMSPWFEGCVEDGDNIFC</sequence>
<feature type="compositionally biased region" description="Polar residues" evidence="3">
    <location>
        <begin position="1"/>
        <end position="19"/>
    </location>
</feature>
<dbReference type="Proteomes" id="UP000799436">
    <property type="component" value="Unassembled WGS sequence"/>
</dbReference>
<dbReference type="InterPro" id="IPR011009">
    <property type="entry name" value="Kinase-like_dom_sf"/>
</dbReference>
<gene>
    <name evidence="5" type="ORF">EJ03DRAFT_265802</name>
</gene>
<dbReference type="GO" id="GO:0005524">
    <property type="term" value="F:ATP binding"/>
    <property type="evidence" value="ECO:0007669"/>
    <property type="project" value="UniProtKB-KW"/>
</dbReference>
<dbReference type="PROSITE" id="PS00108">
    <property type="entry name" value="PROTEIN_KINASE_ST"/>
    <property type="match status" value="1"/>
</dbReference>
<feature type="domain" description="Protein kinase" evidence="4">
    <location>
        <begin position="45"/>
        <end position="339"/>
    </location>
</feature>
<keyword evidence="1" id="KW-0547">Nucleotide-binding</keyword>
<dbReference type="Gene3D" id="1.10.510.10">
    <property type="entry name" value="Transferase(Phosphotransferase) domain 1"/>
    <property type="match status" value="1"/>
</dbReference>
<keyword evidence="5" id="KW-0418">Kinase</keyword>